<proteinExistence type="predicted"/>
<feature type="region of interest" description="Disordered" evidence="1">
    <location>
        <begin position="1"/>
        <end position="42"/>
    </location>
</feature>
<dbReference type="Proteomes" id="UP000324748">
    <property type="component" value="Unassembled WGS sequence"/>
</dbReference>
<sequence length="206" mass="22356">MSSQPTQSSMSNQSGNVSNATEVQTRQSSRVTTPMKRSGMIQPSPDFHCGKLIHDSLLSHSPFSDRFPSSPSPPFSFYYELHSCQLSHTPVLLCFPRSPLMSLPCTPFVTPPTPASQCTPPAALGKVSTAASASGPLEPRFRLSVLPLPCSLSAAYTKPSPQSAREPQSPPVPRIPRSKLFGTLRIRPCFSRPPAPWKARLSTKAR</sequence>
<accession>A0A5B0MRG7</accession>
<dbReference type="AlphaFoldDB" id="A0A5B0MRG7"/>
<evidence type="ECO:0000313" key="2">
    <source>
        <dbReference type="EMBL" id="KAA1078698.1"/>
    </source>
</evidence>
<name>A0A5B0MRG7_PUCGR</name>
<dbReference type="OrthoDB" id="10556228at2759"/>
<organism evidence="2 3">
    <name type="scientific">Puccinia graminis f. sp. tritici</name>
    <dbReference type="NCBI Taxonomy" id="56615"/>
    <lineage>
        <taxon>Eukaryota</taxon>
        <taxon>Fungi</taxon>
        <taxon>Dikarya</taxon>
        <taxon>Basidiomycota</taxon>
        <taxon>Pucciniomycotina</taxon>
        <taxon>Pucciniomycetes</taxon>
        <taxon>Pucciniales</taxon>
        <taxon>Pucciniaceae</taxon>
        <taxon>Puccinia</taxon>
    </lineage>
</organism>
<dbReference type="EMBL" id="VSWC01000139">
    <property type="protein sequence ID" value="KAA1078698.1"/>
    <property type="molecule type" value="Genomic_DNA"/>
</dbReference>
<evidence type="ECO:0000256" key="1">
    <source>
        <dbReference type="SAM" id="MobiDB-lite"/>
    </source>
</evidence>
<feature type="compositionally biased region" description="Polar residues" evidence="1">
    <location>
        <begin position="1"/>
        <end position="32"/>
    </location>
</feature>
<gene>
    <name evidence="2" type="ORF">PGT21_000018</name>
</gene>
<comment type="caution">
    <text evidence="2">The sequence shown here is derived from an EMBL/GenBank/DDBJ whole genome shotgun (WGS) entry which is preliminary data.</text>
</comment>
<protein>
    <submittedName>
        <fullName evidence="2">Uncharacterized protein</fullName>
    </submittedName>
</protein>
<evidence type="ECO:0000313" key="3">
    <source>
        <dbReference type="Proteomes" id="UP000324748"/>
    </source>
</evidence>
<reference evidence="2 3" key="1">
    <citation type="submission" date="2019-05" db="EMBL/GenBank/DDBJ databases">
        <title>Emergence of the Ug99 lineage of the wheat stem rust pathogen through somatic hybridization.</title>
        <authorList>
            <person name="Li F."/>
            <person name="Upadhyaya N.M."/>
            <person name="Sperschneider J."/>
            <person name="Matny O."/>
            <person name="Nguyen-Phuc H."/>
            <person name="Mago R."/>
            <person name="Raley C."/>
            <person name="Miller M.E."/>
            <person name="Silverstein K.A.T."/>
            <person name="Henningsen E."/>
            <person name="Hirsch C.D."/>
            <person name="Visser B."/>
            <person name="Pretorius Z.A."/>
            <person name="Steffenson B.J."/>
            <person name="Schwessinger B."/>
            <person name="Dodds P.N."/>
            <person name="Figueroa M."/>
        </authorList>
    </citation>
    <scope>NUCLEOTIDE SEQUENCE [LARGE SCALE GENOMIC DNA]</scope>
    <source>
        <strain evidence="2">21-0</strain>
    </source>
</reference>
<feature type="region of interest" description="Disordered" evidence="1">
    <location>
        <begin position="156"/>
        <end position="178"/>
    </location>
</feature>
<keyword evidence="3" id="KW-1185">Reference proteome</keyword>